<evidence type="ECO:0000256" key="2">
    <source>
        <dbReference type="RuleBase" id="RU003860"/>
    </source>
</evidence>
<accession>A0A1W0WZS3</accession>
<gene>
    <name evidence="3" type="ORF">BV898_05294</name>
</gene>
<proteinExistence type="inferred from homology"/>
<evidence type="ECO:0000256" key="1">
    <source>
        <dbReference type="ARBA" id="ARBA00005578"/>
    </source>
</evidence>
<dbReference type="Pfam" id="PF01722">
    <property type="entry name" value="BolA"/>
    <property type="match status" value="1"/>
</dbReference>
<dbReference type="EMBL" id="MTYJ01000028">
    <property type="protein sequence ID" value="OQV20711.1"/>
    <property type="molecule type" value="Genomic_DNA"/>
</dbReference>
<dbReference type="Proteomes" id="UP000192578">
    <property type="component" value="Unassembled WGS sequence"/>
</dbReference>
<dbReference type="PANTHER" id="PTHR46188">
    <property type="entry name" value="BOLA-LIKE PROTEIN 3"/>
    <property type="match status" value="1"/>
</dbReference>
<dbReference type="AlphaFoldDB" id="A0A1W0WZS3"/>
<comment type="similarity">
    <text evidence="1 2">Belongs to the BolA/IbaG family.</text>
</comment>
<dbReference type="GO" id="GO:0005759">
    <property type="term" value="C:mitochondrial matrix"/>
    <property type="evidence" value="ECO:0007669"/>
    <property type="project" value="TreeGrafter"/>
</dbReference>
<dbReference type="InterPro" id="IPR052275">
    <property type="entry name" value="Mt_Fe-S_assembly_factor"/>
</dbReference>
<dbReference type="Gene3D" id="3.30.300.90">
    <property type="entry name" value="BolA-like"/>
    <property type="match status" value="1"/>
</dbReference>
<evidence type="ECO:0000313" key="4">
    <source>
        <dbReference type="Proteomes" id="UP000192578"/>
    </source>
</evidence>
<reference evidence="4" key="1">
    <citation type="submission" date="2017-01" db="EMBL/GenBank/DDBJ databases">
        <title>Comparative genomics of anhydrobiosis in the tardigrade Hypsibius dujardini.</title>
        <authorList>
            <person name="Yoshida Y."/>
            <person name="Koutsovoulos G."/>
            <person name="Laetsch D."/>
            <person name="Stevens L."/>
            <person name="Kumar S."/>
            <person name="Horikawa D."/>
            <person name="Ishino K."/>
            <person name="Komine S."/>
            <person name="Tomita M."/>
            <person name="Blaxter M."/>
            <person name="Arakawa K."/>
        </authorList>
    </citation>
    <scope>NUCLEOTIDE SEQUENCE [LARGE SCALE GENOMIC DNA]</scope>
    <source>
        <strain evidence="4">Z151</strain>
    </source>
</reference>
<sequence length="104" mass="11571">MICNIPQAYRAYSPSPVMFSAAGEDKLKRILKENFPQATEIEVQDVSGGCGSMYQIYIEAEEFRGKKLVEQQRMVNSVLQAEIKGMHGLTLQTAVPSPLKNKPP</sequence>
<organism evidence="3 4">
    <name type="scientific">Hypsibius exemplaris</name>
    <name type="common">Freshwater tardigrade</name>
    <dbReference type="NCBI Taxonomy" id="2072580"/>
    <lineage>
        <taxon>Eukaryota</taxon>
        <taxon>Metazoa</taxon>
        <taxon>Ecdysozoa</taxon>
        <taxon>Tardigrada</taxon>
        <taxon>Eutardigrada</taxon>
        <taxon>Parachela</taxon>
        <taxon>Hypsibioidea</taxon>
        <taxon>Hypsibiidae</taxon>
        <taxon>Hypsibius</taxon>
    </lineage>
</organism>
<dbReference type="OrthoDB" id="203381at2759"/>
<name>A0A1W0WZS3_HYPEX</name>
<comment type="caution">
    <text evidence="3">The sequence shown here is derived from an EMBL/GenBank/DDBJ whole genome shotgun (WGS) entry which is preliminary data.</text>
</comment>
<protein>
    <submittedName>
        <fullName evidence="3">BolA-like protein 3</fullName>
    </submittedName>
</protein>
<dbReference type="PANTHER" id="PTHR46188:SF1">
    <property type="entry name" value="BOLA-LIKE PROTEIN 3"/>
    <property type="match status" value="1"/>
</dbReference>
<evidence type="ECO:0000313" key="3">
    <source>
        <dbReference type="EMBL" id="OQV20711.1"/>
    </source>
</evidence>
<keyword evidence="4" id="KW-1185">Reference proteome</keyword>
<dbReference type="InterPro" id="IPR036065">
    <property type="entry name" value="BolA-like_sf"/>
</dbReference>
<dbReference type="SUPFAM" id="SSF82657">
    <property type="entry name" value="BolA-like"/>
    <property type="match status" value="1"/>
</dbReference>
<dbReference type="InterPro" id="IPR002634">
    <property type="entry name" value="BolA"/>
</dbReference>